<evidence type="ECO:0000256" key="2">
    <source>
        <dbReference type="ARBA" id="ARBA00006493"/>
    </source>
</evidence>
<dbReference type="OrthoDB" id="6500128at2759"/>
<evidence type="ECO:0000256" key="6">
    <source>
        <dbReference type="ARBA" id="ARBA00022840"/>
    </source>
</evidence>
<feature type="domain" description="ABC transporter" evidence="13">
    <location>
        <begin position="448"/>
        <end position="685"/>
    </location>
</feature>
<comment type="caution">
    <text evidence="15">The sequence shown here is derived from an EMBL/GenBank/DDBJ whole genome shotgun (WGS) entry which is preliminary data.</text>
</comment>
<dbReference type="PROSITE" id="PS50929">
    <property type="entry name" value="ABC_TM1F"/>
    <property type="match status" value="3"/>
</dbReference>
<feature type="transmembrane region" description="Helical" evidence="12">
    <location>
        <begin position="169"/>
        <end position="190"/>
    </location>
</feature>
<evidence type="ECO:0000313" key="16">
    <source>
        <dbReference type="Proteomes" id="UP001148018"/>
    </source>
</evidence>
<feature type="transmembrane region" description="Helical" evidence="12">
    <location>
        <begin position="39"/>
        <end position="58"/>
    </location>
</feature>
<feature type="transmembrane region" description="Helical" evidence="12">
    <location>
        <begin position="1637"/>
        <end position="1655"/>
    </location>
</feature>
<feature type="domain" description="ABC transmembrane type-1" evidence="14">
    <location>
        <begin position="1522"/>
        <end position="1804"/>
    </location>
</feature>
<evidence type="ECO:0000256" key="5">
    <source>
        <dbReference type="ARBA" id="ARBA00022741"/>
    </source>
</evidence>
<keyword evidence="6" id="KW-0067">ATP-binding</keyword>
<feature type="transmembrane region" description="Helical" evidence="12">
    <location>
        <begin position="1459"/>
        <end position="1478"/>
    </location>
</feature>
<keyword evidence="16" id="KW-1185">Reference proteome</keyword>
<dbReference type="InterPro" id="IPR036640">
    <property type="entry name" value="ABC1_TM_sf"/>
</dbReference>
<evidence type="ECO:0000256" key="1">
    <source>
        <dbReference type="ARBA" id="ARBA00004127"/>
    </source>
</evidence>
<feature type="domain" description="ABC transmembrane type-1" evidence="14">
    <location>
        <begin position="828"/>
        <end position="1110"/>
    </location>
</feature>
<dbReference type="InterPro" id="IPR003439">
    <property type="entry name" value="ABC_transporter-like_ATP-bd"/>
</dbReference>
<evidence type="ECO:0000256" key="10">
    <source>
        <dbReference type="ARBA" id="ARBA00023136"/>
    </source>
</evidence>
<feature type="transmembrane region" description="Helical" evidence="12">
    <location>
        <begin position="804"/>
        <end position="820"/>
    </location>
</feature>
<feature type="transmembrane region" description="Helical" evidence="12">
    <location>
        <begin position="132"/>
        <end position="149"/>
    </location>
</feature>
<evidence type="ECO:0000256" key="11">
    <source>
        <dbReference type="SAM" id="MobiDB-lite"/>
    </source>
</evidence>
<feature type="transmembrane region" description="Helical" evidence="12">
    <location>
        <begin position="1561"/>
        <end position="1583"/>
    </location>
</feature>
<feature type="region of interest" description="Disordered" evidence="11">
    <location>
        <begin position="2074"/>
        <end position="2106"/>
    </location>
</feature>
<evidence type="ECO:0000256" key="3">
    <source>
        <dbReference type="ARBA" id="ARBA00022448"/>
    </source>
</evidence>
<reference evidence="15" key="1">
    <citation type="submission" date="2022-07" db="EMBL/GenBank/DDBJ databases">
        <title>Chromosome-level genome of Muraenolepis orangiensis.</title>
        <authorList>
            <person name="Kim J."/>
        </authorList>
    </citation>
    <scope>NUCLEOTIDE SEQUENCE</scope>
    <source>
        <strain evidence="15">KU_S4_2022</strain>
        <tissue evidence="15">Muscle</tissue>
    </source>
</reference>
<feature type="domain" description="ABC transmembrane type-1" evidence="14">
    <location>
        <begin position="133"/>
        <end position="415"/>
    </location>
</feature>
<dbReference type="GO" id="GO:0005524">
    <property type="term" value="F:ATP binding"/>
    <property type="evidence" value="ECO:0007669"/>
    <property type="project" value="UniProtKB-KW"/>
</dbReference>
<dbReference type="EMBL" id="JANIIK010000109">
    <property type="protein sequence ID" value="KAJ3597729.1"/>
    <property type="molecule type" value="Genomic_DNA"/>
</dbReference>
<dbReference type="Pfam" id="PF00664">
    <property type="entry name" value="ABC_membrane"/>
    <property type="match status" value="3"/>
</dbReference>
<evidence type="ECO:0000256" key="4">
    <source>
        <dbReference type="ARBA" id="ARBA00022692"/>
    </source>
</evidence>
<feature type="transmembrane region" description="Helical" evidence="12">
    <location>
        <begin position="943"/>
        <end position="961"/>
    </location>
</feature>
<evidence type="ECO:0000256" key="7">
    <source>
        <dbReference type="ARBA" id="ARBA00022856"/>
    </source>
</evidence>
<comment type="subcellular location">
    <subcellularLocation>
        <location evidence="1">Endomembrane system</location>
        <topology evidence="1">Multi-pass membrane protein</topology>
    </subcellularLocation>
</comment>
<feature type="transmembrane region" description="Helical" evidence="12">
    <location>
        <begin position="765"/>
        <end position="784"/>
    </location>
</feature>
<dbReference type="GO" id="GO:0016020">
    <property type="term" value="C:membrane"/>
    <property type="evidence" value="ECO:0007669"/>
    <property type="project" value="InterPro"/>
</dbReference>
<dbReference type="SUPFAM" id="SSF52540">
    <property type="entry name" value="P-loop containing nucleoside triphosphate hydrolases"/>
    <property type="match status" value="3"/>
</dbReference>
<dbReference type="PROSITE" id="PS50893">
    <property type="entry name" value="ABC_TRANSPORTER_2"/>
    <property type="match status" value="3"/>
</dbReference>
<dbReference type="InterPro" id="IPR039421">
    <property type="entry name" value="Type_1_exporter"/>
</dbReference>
<dbReference type="FunFam" id="3.40.50.300:FF:000140">
    <property type="entry name" value="Lipid A export ATP-binding/permease protein MsbA"/>
    <property type="match status" value="3"/>
</dbReference>
<dbReference type="SUPFAM" id="SSF90123">
    <property type="entry name" value="ABC transporter transmembrane region"/>
    <property type="match status" value="3"/>
</dbReference>
<dbReference type="InterPro" id="IPR027417">
    <property type="entry name" value="P-loop_NTPase"/>
</dbReference>
<evidence type="ECO:0000256" key="9">
    <source>
        <dbReference type="ARBA" id="ARBA00022989"/>
    </source>
</evidence>
<gene>
    <name evidence="15" type="ORF">NHX12_001246</name>
</gene>
<keyword evidence="10 12" id="KW-0472">Membrane</keyword>
<dbReference type="InterPro" id="IPR017871">
    <property type="entry name" value="ABC_transporter-like_CS"/>
</dbReference>
<keyword evidence="8" id="KW-1278">Translocase</keyword>
<proteinExistence type="inferred from homology"/>
<dbReference type="InterPro" id="IPR003593">
    <property type="entry name" value="AAA+_ATPase"/>
</dbReference>
<dbReference type="Gene3D" id="1.20.1560.10">
    <property type="entry name" value="ABC transporter type 1, transmembrane domain"/>
    <property type="match status" value="3"/>
</dbReference>
<dbReference type="GO" id="GO:0016887">
    <property type="term" value="F:ATP hydrolysis activity"/>
    <property type="evidence" value="ECO:0007669"/>
    <property type="project" value="InterPro"/>
</dbReference>
<dbReference type="GO" id="GO:0015421">
    <property type="term" value="F:ABC-type oligopeptide transporter activity"/>
    <property type="evidence" value="ECO:0007669"/>
    <property type="project" value="TreeGrafter"/>
</dbReference>
<dbReference type="Pfam" id="PF00005">
    <property type="entry name" value="ABC_tran"/>
    <property type="match status" value="3"/>
</dbReference>
<evidence type="ECO:0000313" key="15">
    <source>
        <dbReference type="EMBL" id="KAJ3597729.1"/>
    </source>
</evidence>
<feature type="domain" description="ABC transporter" evidence="13">
    <location>
        <begin position="1837"/>
        <end position="2073"/>
    </location>
</feature>
<organism evidence="15 16">
    <name type="scientific">Muraenolepis orangiensis</name>
    <name type="common">Patagonian moray cod</name>
    <dbReference type="NCBI Taxonomy" id="630683"/>
    <lineage>
        <taxon>Eukaryota</taxon>
        <taxon>Metazoa</taxon>
        <taxon>Chordata</taxon>
        <taxon>Craniata</taxon>
        <taxon>Vertebrata</taxon>
        <taxon>Euteleostomi</taxon>
        <taxon>Actinopterygii</taxon>
        <taxon>Neopterygii</taxon>
        <taxon>Teleostei</taxon>
        <taxon>Neoteleostei</taxon>
        <taxon>Acanthomorphata</taxon>
        <taxon>Zeiogadaria</taxon>
        <taxon>Gadariae</taxon>
        <taxon>Gadiformes</taxon>
        <taxon>Muraenolepidoidei</taxon>
        <taxon>Muraenolepididae</taxon>
        <taxon>Muraenolepis</taxon>
    </lineage>
</organism>
<evidence type="ECO:0000259" key="13">
    <source>
        <dbReference type="PROSITE" id="PS50893"/>
    </source>
</evidence>
<dbReference type="FunFam" id="1.20.1560.10:FF:000215">
    <property type="entry name" value="ABC transporter B family member 4"/>
    <property type="match status" value="3"/>
</dbReference>
<feature type="transmembrane region" description="Helical" evidence="12">
    <location>
        <begin position="1498"/>
        <end position="1514"/>
    </location>
</feature>
<feature type="transmembrane region" description="Helical" evidence="12">
    <location>
        <begin position="7"/>
        <end position="27"/>
    </location>
</feature>
<keyword evidence="3" id="KW-0813">Transport</keyword>
<dbReference type="GO" id="GO:0012505">
    <property type="term" value="C:endomembrane system"/>
    <property type="evidence" value="ECO:0007669"/>
    <property type="project" value="UniProtKB-SubCell"/>
</dbReference>
<accession>A0A9Q0IGF8</accession>
<feature type="transmembrane region" description="Helical" evidence="12">
    <location>
        <begin position="109"/>
        <end position="125"/>
    </location>
</feature>
<keyword evidence="4 12" id="KW-0812">Transmembrane</keyword>
<dbReference type="InterPro" id="IPR011527">
    <property type="entry name" value="ABC1_TM_dom"/>
</dbReference>
<feature type="transmembrane region" description="Helical" evidence="12">
    <location>
        <begin position="248"/>
        <end position="266"/>
    </location>
</feature>
<sequence length="2106" mass="234372">MPKTSHLAPAVFVLLDACVVQFIRWSAPPLSPLLHAHPYATLWGGGLLRAGVLRALCLSWSPSWMSGFQGLQTTGVLCFHGPVYVSLLWGLGLSASEELWGWYSWQRMLHGYGVTAVACLMMGYMRPYTWRFVFVMLLVTLSSYGEMVLPRYTGHMADWIADQQNPDAFTHTITIIAITTVGSVVLEFICDLMFNLTMSRVHTSVQGQIFQSVLRQEIAFFDATPTGDIVSHITTDTNTMSEALSEQLCWLMWNASRLVFILFFMFSQSWQISLFTCMGMPILWVIPEYTGSFHQSISKKVQECVAQANQVANETFSNMKTVRCFANEDGEIKRYEERLDAIYALNKQEAFAYGASSSANNTTTLALKVFILYYGGMLVTGGNVSSGDLVAFVLYELQFASVVNNVMNCYPTVKKAIGASEKIFEYLDRKPQVPPEGTEAPGELKGHVEFKNVTFSYPGKTTPVLTNVSLEMKPGQITALVGLNSSGKSTCVRLLERFYQPSDGEILLDGIPLQSYKDQYLHDKITVVSQQCVLFARSISENIKYGFEHASDEDMHRAAKMAAVHDDIITKFPGGYQTDAGEKGGMVSGGQKQRIAIARALIRQPRVLVLDHATSDLDSETEHQVFQALLGDSDSRCSVLLITHKMSAVKRAHHILVMKEGRVVEQGSHLELMEQEGHYTELVNKHNLGFQRGRRMPKTSHLAPAVIVLLDACVVQFIRWSAPPLSPLLHAHPYATLWGGGLLRAGVLRALCLSWSPSWMSGFQGLQTTGVLCFHGPVYVSLLWGLGLSASEELWGWYSWQRMLHGYGVTAVACLMMGYMRPYTLRFVFVMVLVSLSSYGEMVLPRYTGHMADWIADQQNPDAFTNAITIITIATVGSAVLEFLCDLVYNVTMSLVHTSVQGLIFQSVLRQEIAFFDATSTGDIVSRITTDTNAMSEALSEQLSLVMWYAARLVFILFFMFSQSWQISLFTCMGMPILWVIPEYTGSFHQSISKKVQECIAQANQVANETFSNIKTVRCFANEDGEIKRYEERLDAIYALNKQEAFAYATSTSANNTTTLALKVFILYYGGTLVTGGNVSSGDLVAFVLYELQFASAVNALLHCYPTVKKAIGAAEKIFEYLDRKPQVPPEGTEAPRELEGHVEFKNVTFSYPGKATPVLTNVSLEMKPGQITALVGLNSSGKSTCVRLLERFYQPSDGEILLDGIPLQSYKDQYLHDKITVVSQQCVLFARSISENIKYGFEHASDEDMHRAAKMAAIHDDITRFPGGYQTDAGEKGGMVSGGQKQRIAIARALIRQPRVLVLDHATSDLDSETEHQVFQALLGDSDSRCSVLLITHKMSAVKRAHHILVMKEGRVVEQGSHLELMEQEGHYTELVNKHNLGFQRGRRMPKTSHLAPAVFVLLDACVVQFIRWSAPPLSPLLHAHPYATLWGGGLLRAGVLRALCLSWSPSWMSGFQGLQTTGVLCFHGPVYVSLLWGLGLSSSEELWGWYSWQRMLHGYGVTAVACLMMGYMRPYTWRFVFVMLLVSLSSYGEMVLPRYTGHMADWIADQQNPDAFTNAITIITIATVGSAVLEFLCDLVYNVTMSLVHTSVQGLIFQSVLRQEIAFFDATSTGDIVSRITTDTNAMSEALSEQLSLVMWYAARLVFILFFMFRQSWQISLFTCMGMPILWVIPEYSGSFHQSISKKVQECIAQANQVANETFSNIKTVRCFANEDGEIKRYEERLDAIYALNKQEAFAYATSTSANNTTTLALKVFILYYGGTLVTGGNVSSGDLVAFVLYELQFASAVNALLHCYPTVKKAIGAAEKIFEYLDRKPQVPPEGTEAPRELEGHVEFKNVTFSYPGKATPVLTNVSLEMKPGQITALVGLNSSGKSTCVRLLERFYQPSDGEILLDGIPLQSYKDQYLHDKITVVSQQCVLFARSISENIKYGFEHANDEDMHRAAKMAAIHDDITRFPGGYQTDAGEKGGMVSGGQKQRIAIARALIRQPRVLVLDHATSDLDSETEHQVFQALLGDSDSRCSVLLITHKMSAVKRAHHILVMKEGRVVEQGSHLELMEQEGHYTELVNKHNLGFQRGEEKGQDGREEEGQDGREEEGQDGRE</sequence>
<name>A0A9Q0IGF8_9TELE</name>
<dbReference type="SMART" id="SM00382">
    <property type="entry name" value="AAA"/>
    <property type="match status" value="3"/>
</dbReference>
<protein>
    <submittedName>
        <fullName evidence="15">Uncharacterized protein</fullName>
    </submittedName>
</protein>
<dbReference type="PROSITE" id="PS00211">
    <property type="entry name" value="ABC_TRANSPORTER_1"/>
    <property type="match status" value="3"/>
</dbReference>
<evidence type="ECO:0000256" key="8">
    <source>
        <dbReference type="ARBA" id="ARBA00022967"/>
    </source>
</evidence>
<keyword evidence="7" id="KW-0571">Peptide transport</keyword>
<dbReference type="PANTHER" id="PTHR43394:SF13">
    <property type="entry name" value="ANTIGEN PEPTIDE TRANSPORTER 1"/>
    <property type="match status" value="1"/>
</dbReference>
<keyword evidence="7" id="KW-0653">Protein transport</keyword>
<evidence type="ECO:0000256" key="12">
    <source>
        <dbReference type="SAM" id="Phobius"/>
    </source>
</evidence>
<keyword evidence="9 12" id="KW-1133">Transmembrane helix</keyword>
<keyword evidence="5" id="KW-0547">Nucleotide-binding</keyword>
<feature type="compositionally biased region" description="Acidic residues" evidence="11">
    <location>
        <begin position="2089"/>
        <end position="2106"/>
    </location>
</feature>
<dbReference type="Gene3D" id="3.40.50.300">
    <property type="entry name" value="P-loop containing nucleotide triphosphate hydrolases"/>
    <property type="match status" value="3"/>
</dbReference>
<comment type="similarity">
    <text evidence="2">Belongs to the ABC transporter superfamily. ABCB family. MHC peptide exporter (TC 3.A.1.209) subfamily.</text>
</comment>
<feature type="transmembrane region" description="Helical" evidence="12">
    <location>
        <begin position="70"/>
        <end position="89"/>
    </location>
</feature>
<evidence type="ECO:0000259" key="14">
    <source>
        <dbReference type="PROSITE" id="PS50929"/>
    </source>
</evidence>
<feature type="domain" description="ABC transporter" evidence="13">
    <location>
        <begin position="1143"/>
        <end position="1379"/>
    </location>
</feature>
<dbReference type="Proteomes" id="UP001148018">
    <property type="component" value="Unassembled WGS sequence"/>
</dbReference>
<feature type="transmembrane region" description="Helical" evidence="12">
    <location>
        <begin position="867"/>
        <end position="889"/>
    </location>
</feature>
<dbReference type="NCBIfam" id="NF010167">
    <property type="entry name" value="PRK13648.1"/>
    <property type="match status" value="3"/>
</dbReference>
<dbReference type="PANTHER" id="PTHR43394">
    <property type="entry name" value="ATP-DEPENDENT PERMEASE MDL1, MITOCHONDRIAL"/>
    <property type="match status" value="1"/>
</dbReference>